<evidence type="ECO:0000256" key="1">
    <source>
        <dbReference type="ARBA" id="ARBA00022676"/>
    </source>
</evidence>
<feature type="domain" description="Glycosyltransferase subfamily 4-like N-terminal" evidence="3">
    <location>
        <begin position="9"/>
        <end position="151"/>
    </location>
</feature>
<name>I4ERC8_MODI5</name>
<keyword evidence="2 4" id="KW-0808">Transferase</keyword>
<dbReference type="eggNOG" id="COG0438">
    <property type="taxonomic scope" value="Bacteria"/>
</dbReference>
<dbReference type="PANTHER" id="PTHR45947">
    <property type="entry name" value="SULFOQUINOVOSYL TRANSFERASE SQD2"/>
    <property type="match status" value="1"/>
</dbReference>
<dbReference type="KEGG" id="mmar:MODMU_0483"/>
<dbReference type="InterPro" id="IPR028098">
    <property type="entry name" value="Glyco_trans_4-like_N"/>
</dbReference>
<evidence type="ECO:0000313" key="4">
    <source>
        <dbReference type="EMBL" id="CCH85941.1"/>
    </source>
</evidence>
<protein>
    <submittedName>
        <fullName evidence="4">Glycosyl transferase, group 1</fullName>
    </submittedName>
</protein>
<keyword evidence="1" id="KW-0328">Glycosyltransferase</keyword>
<dbReference type="CDD" id="cd03801">
    <property type="entry name" value="GT4_PimA-like"/>
    <property type="match status" value="1"/>
</dbReference>
<gene>
    <name evidence="4" type="ordered locus">MODMU_0483</name>
</gene>
<dbReference type="Gene3D" id="3.40.50.2000">
    <property type="entry name" value="Glycogen Phosphorylase B"/>
    <property type="match status" value="2"/>
</dbReference>
<evidence type="ECO:0000313" key="5">
    <source>
        <dbReference type="Proteomes" id="UP000006461"/>
    </source>
</evidence>
<dbReference type="SUPFAM" id="SSF53756">
    <property type="entry name" value="UDP-Glycosyltransferase/glycogen phosphorylase"/>
    <property type="match status" value="1"/>
</dbReference>
<reference evidence="4 5" key="1">
    <citation type="journal article" date="2012" name="J. Bacteriol.">
        <title>Genome Sequence of Radiation-Resistant Modestobacter marinus Strain BC501, a Representative Actinobacterium That Thrives on Calcareous Stone Surfaces.</title>
        <authorList>
            <person name="Normand P."/>
            <person name="Gury J."/>
            <person name="Pujic P."/>
            <person name="Chouaia B."/>
            <person name="Crotti E."/>
            <person name="Brusetti L."/>
            <person name="Daffonchio D."/>
            <person name="Vacherie B."/>
            <person name="Barbe V."/>
            <person name="Medigue C."/>
            <person name="Calteau A."/>
            <person name="Ghodhbane-Gtari F."/>
            <person name="Essoussi I."/>
            <person name="Nouioui I."/>
            <person name="Abbassi-Ghozzi I."/>
            <person name="Gtari M."/>
        </authorList>
    </citation>
    <scope>NUCLEOTIDE SEQUENCE [LARGE SCALE GENOMIC DNA]</scope>
    <source>
        <strain evidence="5">BC 501</strain>
    </source>
</reference>
<dbReference type="STRING" id="477641.MODMU_0483"/>
<dbReference type="HOGENOM" id="CLU_009583_0_4_11"/>
<dbReference type="EMBL" id="FO203431">
    <property type="protein sequence ID" value="CCH85941.1"/>
    <property type="molecule type" value="Genomic_DNA"/>
</dbReference>
<dbReference type="Proteomes" id="UP000006461">
    <property type="component" value="Chromosome"/>
</dbReference>
<dbReference type="InterPro" id="IPR050194">
    <property type="entry name" value="Glycosyltransferase_grp1"/>
</dbReference>
<evidence type="ECO:0000256" key="2">
    <source>
        <dbReference type="ARBA" id="ARBA00022679"/>
    </source>
</evidence>
<dbReference type="OMA" id="RFREEEW"/>
<dbReference type="Pfam" id="PF13439">
    <property type="entry name" value="Glyco_transf_4"/>
    <property type="match status" value="1"/>
</dbReference>
<organism evidence="4 5">
    <name type="scientific">Modestobacter italicus (strain DSM 44449 / CECT 9708 / BC 501)</name>
    <dbReference type="NCBI Taxonomy" id="2732864"/>
    <lineage>
        <taxon>Bacteria</taxon>
        <taxon>Bacillati</taxon>
        <taxon>Actinomycetota</taxon>
        <taxon>Actinomycetes</taxon>
        <taxon>Geodermatophilales</taxon>
        <taxon>Geodermatophilaceae</taxon>
        <taxon>Modestobacter</taxon>
    </lineage>
</organism>
<keyword evidence="5" id="KW-1185">Reference proteome</keyword>
<proteinExistence type="predicted"/>
<accession>I4ERC8</accession>
<sequence length="351" mass="37496">MNRLGDKGDGISNVCVDLACQQSMEGDHVMVATNVGGFTDLVGDFGVDVVEVDFSSRSVAVLVRTTVRFRRLVREFTPCIVHAHTMVATVIARIAVAGTGTKVVATVHNEYQRGVILMAAAHRVVGVSSVVAESMRLRGLPRWKIRTVLNGTVGSVRRQARDAGLPIDLLQPALVAVGAVSHRKGADLLVEVALEVARSHGAHTYFAGNIDWDLPRRTAANSDVADHVHFLGFQPDPRRLLASATVFVLPSRRDPAPLVLVEAMEAGLPIVATAVDGVTELLAGGAAGLLVGPNDPAALIAAVRHLLDDPAARQELGDAALLRSTDLNVRRVSADYRMIYEELRRGRTCAP</sequence>
<dbReference type="AlphaFoldDB" id="I4ERC8"/>
<dbReference type="GO" id="GO:0016758">
    <property type="term" value="F:hexosyltransferase activity"/>
    <property type="evidence" value="ECO:0007669"/>
    <property type="project" value="TreeGrafter"/>
</dbReference>
<dbReference type="Pfam" id="PF13692">
    <property type="entry name" value="Glyco_trans_1_4"/>
    <property type="match status" value="1"/>
</dbReference>
<dbReference type="GO" id="GO:1901137">
    <property type="term" value="P:carbohydrate derivative biosynthetic process"/>
    <property type="evidence" value="ECO:0007669"/>
    <property type="project" value="UniProtKB-ARBA"/>
</dbReference>
<evidence type="ECO:0000259" key="3">
    <source>
        <dbReference type="Pfam" id="PF13439"/>
    </source>
</evidence>
<dbReference type="PANTHER" id="PTHR45947:SF3">
    <property type="entry name" value="SULFOQUINOVOSYL TRANSFERASE SQD2"/>
    <property type="match status" value="1"/>
</dbReference>